<proteinExistence type="predicted"/>
<name>A0AAF0D1C2_ODILC</name>
<evidence type="ECO:0000313" key="2">
    <source>
        <dbReference type="Proteomes" id="UP000186851"/>
    </source>
</evidence>
<evidence type="ECO:0008006" key="3">
    <source>
        <dbReference type="Google" id="ProtNLM"/>
    </source>
</evidence>
<dbReference type="Proteomes" id="UP000186851">
    <property type="component" value="Chromosome"/>
</dbReference>
<dbReference type="KEGG" id="oyw:OdinLCB4_004990"/>
<reference evidence="1" key="2">
    <citation type="journal article" date="2022" name="Nat. Microbiol.">
        <title>A closed Candidatus Odinarchaeum chromosome exposes Asgard archaeal viruses.</title>
        <authorList>
            <person name="Tamarit D."/>
            <person name="Caceres E.F."/>
            <person name="Krupovic M."/>
            <person name="Nijland R."/>
            <person name="Eme L."/>
            <person name="Robinson N.P."/>
            <person name="Ettema T.J.G."/>
        </authorList>
    </citation>
    <scope>NUCLEOTIDE SEQUENCE</scope>
    <source>
        <strain evidence="1">LCB_4</strain>
    </source>
</reference>
<dbReference type="EMBL" id="CP091871">
    <property type="protein sequence ID" value="WEU39829.1"/>
    <property type="molecule type" value="Genomic_DNA"/>
</dbReference>
<reference evidence="1" key="1">
    <citation type="journal article" date="2017" name="Nature">
        <title>Asgard archaea illuminate the origin of eukaryotic cellular complexity.</title>
        <authorList>
            <person name="Zaremba-Niedzwiedzka K."/>
            <person name="Caceres E.F."/>
            <person name="Saw J.H."/>
            <person name="Backstrom D."/>
            <person name="Juzokaite L."/>
            <person name="Vancaester E."/>
            <person name="Seitz K.W."/>
            <person name="Anantharaman K."/>
            <person name="Starnawski P."/>
            <person name="Kjeldsen K.U."/>
            <person name="Scott M.B."/>
            <person name="Nunoura T."/>
            <person name="Banfield J.F."/>
            <person name="Schramm A."/>
            <person name="Baker B.J."/>
            <person name="Spang A."/>
            <person name="Ettema T.J.G."/>
        </authorList>
    </citation>
    <scope>NUCLEOTIDE SEQUENCE</scope>
    <source>
        <strain evidence="1">LCB_4</strain>
    </source>
</reference>
<evidence type="ECO:0000313" key="1">
    <source>
        <dbReference type="EMBL" id="WEU39829.1"/>
    </source>
</evidence>
<dbReference type="AlphaFoldDB" id="A0AAF0D1C2"/>
<accession>A0AAF0D1C2</accession>
<organism evidence="1 2">
    <name type="scientific">Odinarchaeota yellowstonii (strain LCB_4)</name>
    <dbReference type="NCBI Taxonomy" id="1841599"/>
    <lineage>
        <taxon>Archaea</taxon>
        <taxon>Promethearchaeati</taxon>
        <taxon>Candidatus Odinarchaeota</taxon>
        <taxon>Candidatus Odinarchaeia</taxon>
        <taxon>Candidatus Odinarchaeales</taxon>
        <taxon>Candidatus Odinarchaeaceae</taxon>
        <taxon>Candidatus Odinarchaeum</taxon>
    </lineage>
</organism>
<protein>
    <recommendedName>
        <fullName evidence="3">Nucleotidyltransferase family protein</fullName>
    </recommendedName>
</protein>
<gene>
    <name evidence="1" type="ORF">OdinLCB4_004990</name>
</gene>
<sequence length="254" mass="29820">MVVDKVREAKRIIDKAFERNVVLKLIGGLAVRNHCEIIDFCERDYSDIDFVGLSKQLNAIEKVFTELGYTHNKDVLLASGGRRMQFISRDGVEHIDVFLDKFDMDHDVIDLANRLNFEKYTISLSDILLTKLQIHEINEKDIRDTLTILKDIPYGLEDKPGIVNFKYIAEKCAEDWGLYYDVILNIDKCLNMLGNYKLTAEEAERIKTSLLTLRRLIEEEPKTKKWVKRSKNDLRKRWWNIIEAEDREKIRGRV</sequence>